<feature type="domain" description="DNA2/NAM7 helicase-like C-terminal" evidence="1">
    <location>
        <begin position="3"/>
        <end position="138"/>
    </location>
</feature>
<dbReference type="GO" id="GO:0031380">
    <property type="term" value="C:nuclear RNA-directed RNA polymerase complex"/>
    <property type="evidence" value="ECO:0007669"/>
    <property type="project" value="TreeGrafter"/>
</dbReference>
<name>A0A1V6PG20_PENDC</name>
<dbReference type="GO" id="GO:0031048">
    <property type="term" value="P:regulatory ncRNA-mediated heterochromatin formation"/>
    <property type="evidence" value="ECO:0007669"/>
    <property type="project" value="TreeGrafter"/>
</dbReference>
<dbReference type="Pfam" id="PF13087">
    <property type="entry name" value="AAA_12"/>
    <property type="match status" value="1"/>
</dbReference>
<dbReference type="InterPro" id="IPR045055">
    <property type="entry name" value="DNA2/NAM7-like"/>
</dbReference>
<dbReference type="PANTHER" id="PTHR10887">
    <property type="entry name" value="DNA2/NAM7 HELICASE FAMILY"/>
    <property type="match status" value="1"/>
</dbReference>
<gene>
    <name evidence="2" type="ORF">PENDEC_c006G00235</name>
</gene>
<dbReference type="InterPro" id="IPR027417">
    <property type="entry name" value="P-loop_NTPase"/>
</dbReference>
<dbReference type="InterPro" id="IPR041679">
    <property type="entry name" value="DNA2/NAM7-like_C"/>
</dbReference>
<sequence length="237" mass="26771">MATALVRHLVRQGEYKSTDIALLTPYTGQLRKLRTSLSNDFEICLSERDLETLAADGFEKAEDENLESNSRKALEKKTLLQTLRLATVDNFQGEEAKVIVVSLVRSNSKRKVGFLRTENRINVLLSRAQHGMYLIGNAQTYQNVPMWADVHSQLSSANAVGTELALCCPRHPDTPILCSEPHDFERKSPEGPMLALSMRLNLWKGMCTMHRKMHLVLRPPKFLLNALRGTMQPTSLR</sequence>
<evidence type="ECO:0000259" key="1">
    <source>
        <dbReference type="Pfam" id="PF13087"/>
    </source>
</evidence>
<dbReference type="InterPro" id="IPR047187">
    <property type="entry name" value="SF1_C_Upf1"/>
</dbReference>
<evidence type="ECO:0000313" key="3">
    <source>
        <dbReference type="Proteomes" id="UP000191522"/>
    </source>
</evidence>
<dbReference type="PANTHER" id="PTHR10887:SF445">
    <property type="entry name" value="NFX1-TYPE ZINC FINGER-CONTAINING PROTEIN 1"/>
    <property type="match status" value="1"/>
</dbReference>
<dbReference type="OMA" id="METRGQI"/>
<dbReference type="STRING" id="69771.A0A1V6PG20"/>
<dbReference type="AlphaFoldDB" id="A0A1V6PG20"/>
<proteinExistence type="predicted"/>
<keyword evidence="3" id="KW-1185">Reference proteome</keyword>
<dbReference type="OrthoDB" id="2423195at2759"/>
<evidence type="ECO:0000313" key="2">
    <source>
        <dbReference type="EMBL" id="OQD75677.1"/>
    </source>
</evidence>
<organism evidence="2 3">
    <name type="scientific">Penicillium decumbens</name>
    <dbReference type="NCBI Taxonomy" id="69771"/>
    <lineage>
        <taxon>Eukaryota</taxon>
        <taxon>Fungi</taxon>
        <taxon>Dikarya</taxon>
        <taxon>Ascomycota</taxon>
        <taxon>Pezizomycotina</taxon>
        <taxon>Eurotiomycetes</taxon>
        <taxon>Eurotiomycetidae</taxon>
        <taxon>Eurotiales</taxon>
        <taxon>Aspergillaceae</taxon>
        <taxon>Penicillium</taxon>
    </lineage>
</organism>
<dbReference type="CDD" id="cd18808">
    <property type="entry name" value="SF1_C_Upf1"/>
    <property type="match status" value="1"/>
</dbReference>
<dbReference type="EMBL" id="MDYL01000006">
    <property type="protein sequence ID" value="OQD75677.1"/>
    <property type="molecule type" value="Genomic_DNA"/>
</dbReference>
<dbReference type="Gene3D" id="3.40.50.300">
    <property type="entry name" value="P-loop containing nucleotide triphosphate hydrolases"/>
    <property type="match status" value="1"/>
</dbReference>
<accession>A0A1V6PG20</accession>
<dbReference type="SUPFAM" id="SSF52540">
    <property type="entry name" value="P-loop containing nucleoside triphosphate hydrolases"/>
    <property type="match status" value="1"/>
</dbReference>
<reference evidence="3" key="1">
    <citation type="journal article" date="2017" name="Nat. Microbiol.">
        <title>Global analysis of biosynthetic gene clusters reveals vast potential of secondary metabolite production in Penicillium species.</title>
        <authorList>
            <person name="Nielsen J.C."/>
            <person name="Grijseels S."/>
            <person name="Prigent S."/>
            <person name="Ji B."/>
            <person name="Dainat J."/>
            <person name="Nielsen K.F."/>
            <person name="Frisvad J.C."/>
            <person name="Workman M."/>
            <person name="Nielsen J."/>
        </authorList>
    </citation>
    <scope>NUCLEOTIDE SEQUENCE [LARGE SCALE GENOMIC DNA]</scope>
    <source>
        <strain evidence="3">IBT 11843</strain>
    </source>
</reference>
<dbReference type="Proteomes" id="UP000191522">
    <property type="component" value="Unassembled WGS sequence"/>
</dbReference>
<comment type="caution">
    <text evidence="2">The sequence shown here is derived from an EMBL/GenBank/DDBJ whole genome shotgun (WGS) entry which is preliminary data.</text>
</comment>
<protein>
    <recommendedName>
        <fullName evidence="1">DNA2/NAM7 helicase-like C-terminal domain-containing protein</fullName>
    </recommendedName>
</protein>